<proteinExistence type="inferred from homology"/>
<name>A0A4Q7YMU5_9GAMM</name>
<dbReference type="Proteomes" id="UP000292423">
    <property type="component" value="Unassembled WGS sequence"/>
</dbReference>
<dbReference type="NCBIfam" id="NF005878">
    <property type="entry name" value="PRK07825.1"/>
    <property type="match status" value="1"/>
</dbReference>
<dbReference type="GO" id="GO:0016616">
    <property type="term" value="F:oxidoreductase activity, acting on the CH-OH group of donors, NAD or NADP as acceptor"/>
    <property type="evidence" value="ECO:0007669"/>
    <property type="project" value="TreeGrafter"/>
</dbReference>
<dbReference type="CDD" id="cd05233">
    <property type="entry name" value="SDR_c"/>
    <property type="match status" value="1"/>
</dbReference>
<dbReference type="InterPro" id="IPR002347">
    <property type="entry name" value="SDR_fam"/>
</dbReference>
<comment type="caution">
    <text evidence="4">The sequence shown here is derived from an EMBL/GenBank/DDBJ whole genome shotgun (WGS) entry which is preliminary data.</text>
</comment>
<evidence type="ECO:0000313" key="5">
    <source>
        <dbReference type="Proteomes" id="UP000292423"/>
    </source>
</evidence>
<dbReference type="PANTHER" id="PTHR24322:SF736">
    <property type="entry name" value="RETINOL DEHYDROGENASE 10"/>
    <property type="match status" value="1"/>
</dbReference>
<dbReference type="PROSITE" id="PS00061">
    <property type="entry name" value="ADH_SHORT"/>
    <property type="match status" value="1"/>
</dbReference>
<keyword evidence="2" id="KW-0560">Oxidoreductase</keyword>
<evidence type="ECO:0000256" key="2">
    <source>
        <dbReference type="ARBA" id="ARBA00023002"/>
    </source>
</evidence>
<keyword evidence="5" id="KW-1185">Reference proteome</keyword>
<reference evidence="4 5" key="1">
    <citation type="submission" date="2019-02" db="EMBL/GenBank/DDBJ databases">
        <title>Genomic Encyclopedia of Type Strains, Phase IV (KMG-IV): sequencing the most valuable type-strain genomes for metagenomic binning, comparative biology and taxonomic classification.</title>
        <authorList>
            <person name="Goeker M."/>
        </authorList>
    </citation>
    <scope>NUCLEOTIDE SEQUENCE [LARGE SCALE GENOMIC DNA]</scope>
    <source>
        <strain evidence="4 5">DSM 105135</strain>
    </source>
</reference>
<accession>A0A4Q7YMU5</accession>
<dbReference type="PANTHER" id="PTHR24322">
    <property type="entry name" value="PKSB"/>
    <property type="match status" value="1"/>
</dbReference>
<dbReference type="InterPro" id="IPR036291">
    <property type="entry name" value="NAD(P)-bd_dom_sf"/>
</dbReference>
<gene>
    <name evidence="4" type="ORF">EV700_2645</name>
</gene>
<evidence type="ECO:0000256" key="1">
    <source>
        <dbReference type="ARBA" id="ARBA00006484"/>
    </source>
</evidence>
<organism evidence="4 5">
    <name type="scientific">Fluviicoccus keumensis</name>
    <dbReference type="NCBI Taxonomy" id="1435465"/>
    <lineage>
        <taxon>Bacteria</taxon>
        <taxon>Pseudomonadati</taxon>
        <taxon>Pseudomonadota</taxon>
        <taxon>Gammaproteobacteria</taxon>
        <taxon>Moraxellales</taxon>
        <taxon>Moraxellaceae</taxon>
        <taxon>Fluviicoccus</taxon>
    </lineage>
</organism>
<dbReference type="OrthoDB" id="9806974at2"/>
<comment type="similarity">
    <text evidence="1 3">Belongs to the short-chain dehydrogenases/reductases (SDR) family.</text>
</comment>
<dbReference type="Gene3D" id="3.40.50.720">
    <property type="entry name" value="NAD(P)-binding Rossmann-like Domain"/>
    <property type="match status" value="1"/>
</dbReference>
<dbReference type="AlphaFoldDB" id="A0A4Q7YMU5"/>
<dbReference type="InterPro" id="IPR020904">
    <property type="entry name" value="Sc_DH/Rdtase_CS"/>
</dbReference>
<evidence type="ECO:0000313" key="4">
    <source>
        <dbReference type="EMBL" id="RZU38710.1"/>
    </source>
</evidence>
<evidence type="ECO:0000256" key="3">
    <source>
        <dbReference type="RuleBase" id="RU000363"/>
    </source>
</evidence>
<dbReference type="EMBL" id="SHKX01000013">
    <property type="protein sequence ID" value="RZU38710.1"/>
    <property type="molecule type" value="Genomic_DNA"/>
</dbReference>
<dbReference type="Pfam" id="PF00106">
    <property type="entry name" value="adh_short"/>
    <property type="match status" value="1"/>
</dbReference>
<dbReference type="SUPFAM" id="SSF51735">
    <property type="entry name" value="NAD(P)-binding Rossmann-fold domains"/>
    <property type="match status" value="1"/>
</dbReference>
<dbReference type="PRINTS" id="PR00081">
    <property type="entry name" value="GDHRDH"/>
</dbReference>
<sequence>MSKPLNLKGAVIAITGGARGIGLATAKALTAAGARVSIGDVDLELAQQSAKEHGLHAAHLDVRDPASFAEFIAATEAALGPLDVLVNNAGIMPMGGFLEEAPGLSDAQIDINFRGVIHGMRAALPGMLARGRGHMINVASLAGRFAIPGAAIYCGTKFAVVGMTEAVAGEYRDSGVNFTVIMPSAVSTELASGTDEAAKGMLPVVSPEDVANAIVSAIRAPRLMVAVPDYLNKAHAFYGLMPQGLVDAGRRFMDDRRLLTKLDHAAHAGYDKRIKGLTR</sequence>
<protein>
    <submittedName>
        <fullName evidence="4">NADP-dependent 3-hydroxy acid dehydrogenase YdfG</fullName>
    </submittedName>
</protein>
<dbReference type="PRINTS" id="PR00080">
    <property type="entry name" value="SDRFAMILY"/>
</dbReference>
<dbReference type="RefSeq" id="WP_130414511.1">
    <property type="nucleotide sequence ID" value="NZ_SHKX01000013.1"/>
</dbReference>